<feature type="region of interest" description="Disordered" evidence="8">
    <location>
        <begin position="1016"/>
        <end position="1077"/>
    </location>
</feature>
<dbReference type="Proteomes" id="UP001642406">
    <property type="component" value="Unassembled WGS sequence"/>
</dbReference>
<feature type="compositionally biased region" description="Low complexity" evidence="8">
    <location>
        <begin position="914"/>
        <end position="937"/>
    </location>
</feature>
<keyword evidence="5" id="KW-0238">DNA-binding</keyword>
<evidence type="ECO:0000313" key="11">
    <source>
        <dbReference type="Proteomes" id="UP001642406"/>
    </source>
</evidence>
<dbReference type="InterPro" id="IPR052202">
    <property type="entry name" value="Yeast_MetPath_Reg"/>
</dbReference>
<dbReference type="SMART" id="SM00066">
    <property type="entry name" value="GAL4"/>
    <property type="match status" value="1"/>
</dbReference>
<protein>
    <recommendedName>
        <fullName evidence="9">Zn(2)-C6 fungal-type domain-containing protein</fullName>
    </recommendedName>
</protein>
<evidence type="ECO:0000313" key="10">
    <source>
        <dbReference type="EMBL" id="CAK7233571.1"/>
    </source>
</evidence>
<feature type="region of interest" description="Disordered" evidence="8">
    <location>
        <begin position="165"/>
        <end position="238"/>
    </location>
</feature>
<feature type="compositionally biased region" description="Low complexity" evidence="8">
    <location>
        <begin position="189"/>
        <end position="198"/>
    </location>
</feature>
<dbReference type="PROSITE" id="PS00463">
    <property type="entry name" value="ZN2_CY6_FUNGAL_1"/>
    <property type="match status" value="1"/>
</dbReference>
<evidence type="ECO:0000256" key="4">
    <source>
        <dbReference type="ARBA" id="ARBA00023015"/>
    </source>
</evidence>
<dbReference type="InterPro" id="IPR001138">
    <property type="entry name" value="Zn2Cys6_DnaBD"/>
</dbReference>
<feature type="compositionally biased region" description="Polar residues" evidence="8">
    <location>
        <begin position="172"/>
        <end position="188"/>
    </location>
</feature>
<evidence type="ECO:0000256" key="2">
    <source>
        <dbReference type="ARBA" id="ARBA00022723"/>
    </source>
</evidence>
<feature type="region of interest" description="Disordered" evidence="8">
    <location>
        <begin position="400"/>
        <end position="432"/>
    </location>
</feature>
<keyword evidence="4" id="KW-0805">Transcription regulation</keyword>
<dbReference type="SMART" id="SM00906">
    <property type="entry name" value="Fungal_trans"/>
    <property type="match status" value="1"/>
</dbReference>
<dbReference type="CDD" id="cd12148">
    <property type="entry name" value="fungal_TF_MHR"/>
    <property type="match status" value="1"/>
</dbReference>
<keyword evidence="6" id="KW-0804">Transcription</keyword>
<dbReference type="SUPFAM" id="SSF57701">
    <property type="entry name" value="Zn2/Cys6 DNA-binding domain"/>
    <property type="match status" value="1"/>
</dbReference>
<dbReference type="Pfam" id="PF00172">
    <property type="entry name" value="Zn_clus"/>
    <property type="match status" value="1"/>
</dbReference>
<comment type="caution">
    <text evidence="10">The sequence shown here is derived from an EMBL/GenBank/DDBJ whole genome shotgun (WGS) entry which is preliminary data.</text>
</comment>
<reference evidence="10 11" key="1">
    <citation type="submission" date="2024-01" db="EMBL/GenBank/DDBJ databases">
        <authorList>
            <person name="Allen C."/>
            <person name="Tagirdzhanova G."/>
        </authorList>
    </citation>
    <scope>NUCLEOTIDE SEQUENCE [LARGE SCALE GENOMIC DNA]</scope>
</reference>
<feature type="compositionally biased region" description="Pro residues" evidence="8">
    <location>
        <begin position="1"/>
        <end position="10"/>
    </location>
</feature>
<feature type="region of interest" description="Disordered" evidence="8">
    <location>
        <begin position="1"/>
        <end position="89"/>
    </location>
</feature>
<dbReference type="InterPro" id="IPR007219">
    <property type="entry name" value="XnlR_reg_dom"/>
</dbReference>
<evidence type="ECO:0000256" key="8">
    <source>
        <dbReference type="SAM" id="MobiDB-lite"/>
    </source>
</evidence>
<dbReference type="PANTHER" id="PTHR47782">
    <property type="entry name" value="ZN(II)2CYS6 TRANSCRIPTION FACTOR (EUROFUNG)-RELATED"/>
    <property type="match status" value="1"/>
</dbReference>
<evidence type="ECO:0000256" key="3">
    <source>
        <dbReference type="ARBA" id="ARBA00022833"/>
    </source>
</evidence>
<name>A0ABP0CR45_9PEZI</name>
<evidence type="ECO:0000259" key="9">
    <source>
        <dbReference type="PROSITE" id="PS50048"/>
    </source>
</evidence>
<keyword evidence="7" id="KW-0539">Nucleus</keyword>
<keyword evidence="11" id="KW-1185">Reference proteome</keyword>
<feature type="compositionally biased region" description="Low complexity" evidence="8">
    <location>
        <begin position="1023"/>
        <end position="1043"/>
    </location>
</feature>
<dbReference type="PROSITE" id="PS50048">
    <property type="entry name" value="ZN2_CY6_FUNGAL_2"/>
    <property type="match status" value="1"/>
</dbReference>
<dbReference type="CDD" id="cd00067">
    <property type="entry name" value="GAL4"/>
    <property type="match status" value="1"/>
</dbReference>
<keyword evidence="3" id="KW-0862">Zinc</keyword>
<dbReference type="EMBL" id="CAWUHC010000117">
    <property type="protein sequence ID" value="CAK7233571.1"/>
    <property type="molecule type" value="Genomic_DNA"/>
</dbReference>
<dbReference type="Gene3D" id="4.10.240.10">
    <property type="entry name" value="Zn(2)-C6 fungal-type DNA-binding domain"/>
    <property type="match status" value="1"/>
</dbReference>
<keyword evidence="2" id="KW-0479">Metal-binding</keyword>
<organism evidence="10 11">
    <name type="scientific">Sporothrix bragantina</name>
    <dbReference type="NCBI Taxonomy" id="671064"/>
    <lineage>
        <taxon>Eukaryota</taxon>
        <taxon>Fungi</taxon>
        <taxon>Dikarya</taxon>
        <taxon>Ascomycota</taxon>
        <taxon>Pezizomycotina</taxon>
        <taxon>Sordariomycetes</taxon>
        <taxon>Sordariomycetidae</taxon>
        <taxon>Ophiostomatales</taxon>
        <taxon>Ophiostomataceae</taxon>
        <taxon>Sporothrix</taxon>
    </lineage>
</organism>
<feature type="compositionally biased region" description="Acidic residues" evidence="8">
    <location>
        <begin position="405"/>
        <end position="414"/>
    </location>
</feature>
<feature type="region of interest" description="Disordered" evidence="8">
    <location>
        <begin position="880"/>
        <end position="972"/>
    </location>
</feature>
<evidence type="ECO:0000256" key="1">
    <source>
        <dbReference type="ARBA" id="ARBA00004123"/>
    </source>
</evidence>
<dbReference type="PANTHER" id="PTHR47782:SF1">
    <property type="entry name" value="PYRIMIDINE PATHWAY REGULATORY PROTEIN 1"/>
    <property type="match status" value="1"/>
</dbReference>
<proteinExistence type="predicted"/>
<evidence type="ECO:0000256" key="5">
    <source>
        <dbReference type="ARBA" id="ARBA00023125"/>
    </source>
</evidence>
<feature type="domain" description="Zn(2)-C6 fungal-type" evidence="9">
    <location>
        <begin position="96"/>
        <end position="125"/>
    </location>
</feature>
<feature type="region of interest" description="Disordered" evidence="8">
    <location>
        <begin position="842"/>
        <end position="865"/>
    </location>
</feature>
<accession>A0ABP0CR45</accession>
<dbReference type="Pfam" id="PF04082">
    <property type="entry name" value="Fungal_trans"/>
    <property type="match status" value="1"/>
</dbReference>
<evidence type="ECO:0000256" key="6">
    <source>
        <dbReference type="ARBA" id="ARBA00023163"/>
    </source>
</evidence>
<dbReference type="CDD" id="cd14723">
    <property type="entry name" value="ZIP_Ppr1"/>
    <property type="match status" value="1"/>
</dbReference>
<gene>
    <name evidence="10" type="ORF">SBRCBS47491_008656</name>
</gene>
<feature type="compositionally biased region" description="Low complexity" evidence="8">
    <location>
        <begin position="1056"/>
        <end position="1074"/>
    </location>
</feature>
<evidence type="ECO:0000256" key="7">
    <source>
        <dbReference type="ARBA" id="ARBA00023242"/>
    </source>
</evidence>
<feature type="compositionally biased region" description="Gly residues" evidence="8">
    <location>
        <begin position="199"/>
        <end position="209"/>
    </location>
</feature>
<feature type="compositionally biased region" description="Gly residues" evidence="8">
    <location>
        <begin position="52"/>
        <end position="82"/>
    </location>
</feature>
<sequence>MPAHAPPSPGAVPAAKRIRKSSPGRLSLEVGIATADAMPDTAETSPADDHSAGGGANGGSSGANGSSAGAGAGSSSGSGGGSSKANQSSNFRNVSACNRCRLRKNRCDQRLPSCVSCEKAGVACVGYDPITKKEIPRSYVYYLETRVEQLEAILREKNIAFPPADELEHSSTMRSVTESARASAFTDQSKSGLSSSGLETGGVGGGGHGSSSASESRGGDSRSARQQANDEDDNGVASATSRIQKLVARANQTRDQGTSNPRHLGAATGVSFARVVFAAVQSSVSDQKSISDKGSIRPYKPIAGNGSVGAGTSMRDSFFGLHTKPTIHPAVFPDRELGQKLVSLYFEHANPQIPVLHREDFMQMFEQAYATEGRVRGPKELYMLNMVFAIGGGIIVGDHGKSEDADGEGGEKDDEGGNHGRGGTRSRSKQCQPEEYHASAIVHLEACLSNSGGGLEELQAVLLLANFALLRPVPPGLWYIIGVAVRLAVDLGLYYEDGKDVETGLSAKASANEALTRERGRREYVRDLRRRLWWCTYSFDRLVSVCVGRPPGVSDLVMTTEFPSLLDDRYITPNGFLREEHDPSEPTYKRVAYHYFHLRVLQSEIIQVLQYQQAQVALAASTEKNHPLLSANLPSPFLAKFDSFRTWRIDIDRRLYKWKTTMPPKPENGVAFSTEFLELNYWQCIIMLYRQSLSVPPMFEGEYHTSKEVNNPTPYQSELREDEDRVYLKVAEAGQRILRLYRQLHLIGLVNYTYLATHHLFMAGISYLYAIWHSPIVRSRLSMDEVDFTILAATSVFSDLIDKCPPAEACRDAFDRTAKATIKMANSTGGFGQTASFHAYQSRRQSRGAADGQRLDWGFSPSDVSPAMSTTSAVTVVGGSNAQHGNAQQNVAPSASHRHQQQQRQTNDPSRPRQYQLQLQQHQQQQQQLSQQRYDQQPVNDGYGGGGPMQKAAHMSSMGDASRSYRGAGGAGLPGSLKMEQDGFSLMQTAPNPPCSTASSYEMIGTPDGSAVDPSSMLTSPVLGGPQQQQQQGMSPMSGSLQGTPVTPTAPAYLNQMQQQHQQHQRQHAQQPQQANAVYTPNSQTFSDLQGMEFLQELNGNNGDGTGPMVGGGGGLMGDQQMDFGLNFGWEGMHHDFNDGQQLDLFDGFFFGGQQGGSGGGSGGGNPGGM</sequence>
<comment type="subcellular location">
    <subcellularLocation>
        <location evidence="1">Nucleus</location>
    </subcellularLocation>
</comment>
<dbReference type="InterPro" id="IPR036864">
    <property type="entry name" value="Zn2-C6_fun-type_DNA-bd_sf"/>
</dbReference>
<feature type="compositionally biased region" description="Polar residues" evidence="8">
    <location>
        <begin position="880"/>
        <end position="893"/>
    </location>
</feature>